<dbReference type="Proteomes" id="UP000006327">
    <property type="component" value="Unassembled WGS sequence"/>
</dbReference>
<dbReference type="EMBL" id="BAEO01000065">
    <property type="protein sequence ID" value="GAC21775.1"/>
    <property type="molecule type" value="Genomic_DNA"/>
</dbReference>
<proteinExistence type="predicted"/>
<keyword evidence="1" id="KW-0472">Membrane</keyword>
<dbReference type="RefSeq" id="WP_007625095.1">
    <property type="nucleotide sequence ID" value="NZ_BAEO01000065.1"/>
</dbReference>
<dbReference type="AlphaFoldDB" id="K6ZED9"/>
<dbReference type="eggNOG" id="ENOG50330PK">
    <property type="taxonomic scope" value="Bacteria"/>
</dbReference>
<name>K6ZED9_9ALTE</name>
<dbReference type="STRING" id="493475.GARC_4838"/>
<reference evidence="2 3" key="1">
    <citation type="journal article" date="2017" name="Antonie Van Leeuwenhoek">
        <title>Rhizobium rhizosphaerae sp. nov., a novel species isolated from rice rhizosphere.</title>
        <authorList>
            <person name="Zhao J.J."/>
            <person name="Zhang J."/>
            <person name="Zhang R.J."/>
            <person name="Zhang C.W."/>
            <person name="Yin H.Q."/>
            <person name="Zhang X.X."/>
        </authorList>
    </citation>
    <scope>NUCLEOTIDE SEQUENCE [LARGE SCALE GENOMIC DNA]</scope>
    <source>
        <strain evidence="2 3">BSs20135</strain>
    </source>
</reference>
<comment type="caution">
    <text evidence="2">The sequence shown here is derived from an EMBL/GenBank/DDBJ whole genome shotgun (WGS) entry which is preliminary data.</text>
</comment>
<keyword evidence="1" id="KW-0812">Transmembrane</keyword>
<keyword evidence="3" id="KW-1185">Reference proteome</keyword>
<evidence type="ECO:0000313" key="3">
    <source>
        <dbReference type="Proteomes" id="UP000006327"/>
    </source>
</evidence>
<evidence type="ECO:0000313" key="2">
    <source>
        <dbReference type="EMBL" id="GAC21775.1"/>
    </source>
</evidence>
<accession>K6ZED9</accession>
<evidence type="ECO:0000256" key="1">
    <source>
        <dbReference type="SAM" id="Phobius"/>
    </source>
</evidence>
<feature type="transmembrane region" description="Helical" evidence="1">
    <location>
        <begin position="82"/>
        <end position="102"/>
    </location>
</feature>
<sequence length="123" mass="13246">MFKAVSKVIIVALIFVAFIGQTLALSIATPCDTSVDAQHSSVSERIEHKDPASIDTELSAQCCDVDCCDLDCICIANTCSSIVYVPAFLGLTSAFVLTTVIFRHPSEQPNSFASLLYRPPIFA</sequence>
<keyword evidence="1" id="KW-1133">Transmembrane helix</keyword>
<organism evidence="2 3">
    <name type="scientific">Paraglaciecola arctica BSs20135</name>
    <dbReference type="NCBI Taxonomy" id="493475"/>
    <lineage>
        <taxon>Bacteria</taxon>
        <taxon>Pseudomonadati</taxon>
        <taxon>Pseudomonadota</taxon>
        <taxon>Gammaproteobacteria</taxon>
        <taxon>Alteromonadales</taxon>
        <taxon>Alteromonadaceae</taxon>
        <taxon>Paraglaciecola</taxon>
    </lineage>
</organism>
<gene>
    <name evidence="2" type="ORF">GARC_4838</name>
</gene>
<dbReference type="OrthoDB" id="6314958at2"/>
<protein>
    <submittedName>
        <fullName evidence="2">Uncharacterized protein</fullName>
    </submittedName>
</protein>